<evidence type="ECO:0000259" key="4">
    <source>
        <dbReference type="PROSITE" id="PS01124"/>
    </source>
</evidence>
<sequence>MKKGYLNSDFRIFHLKDSGTKEYQSHYHDFHKITIFISGHVQYFVEGRAYELEPYDIILVNRNEMHRILVDESLTYERIIVYISPSFLEAYKTSDCDLGLCFEKARQEQSSVLRIPSLKKSSLFQSTLRLENSFEDTDYANELYRQVLFLEFMIQLNRSATKNHLEYLDTTRCHPKVAEVIHYVNLHLTDSLEIDTLSRQVFLSKYYLMRLFKEETGWTIGNYIHKKRLLLARDQIRDGLPATEACYNSGFRDYSTFSRAYKKEFHTSPSGDFTGN</sequence>
<dbReference type="RefSeq" id="WP_243112815.1">
    <property type="nucleotide sequence ID" value="NZ_BHGK01000001.1"/>
</dbReference>
<proteinExistence type="predicted"/>
<evidence type="ECO:0000256" key="1">
    <source>
        <dbReference type="ARBA" id="ARBA00023015"/>
    </source>
</evidence>
<reference evidence="6" key="1">
    <citation type="submission" date="2018-09" db="EMBL/GenBank/DDBJ databases">
        <title>Draft Genome Sequence of Mediterraneibacter sp. KCTC 15684.</title>
        <authorList>
            <person name="Kim J.S."/>
            <person name="Han K.I."/>
            <person name="Suh M.K."/>
            <person name="Lee K.C."/>
            <person name="Eom M.K."/>
            <person name="Lee J.H."/>
            <person name="Park S.H."/>
            <person name="Kang S.W."/>
            <person name="Park J.E."/>
            <person name="Oh B.S."/>
            <person name="Yu S.Y."/>
            <person name="Choi S.H."/>
            <person name="Lee D.H."/>
            <person name="Yoon H."/>
            <person name="Kim B."/>
            <person name="Yang S.J."/>
            <person name="Lee J.S."/>
        </authorList>
    </citation>
    <scope>NUCLEOTIDE SEQUENCE [LARGE SCALE GENOMIC DNA]</scope>
    <source>
        <strain evidence="6">KCTC 15684</strain>
    </source>
</reference>
<dbReference type="EMBL" id="BHGK01000001">
    <property type="protein sequence ID" value="GCA67904.1"/>
    <property type="molecule type" value="Genomic_DNA"/>
</dbReference>
<dbReference type="Gene3D" id="2.60.120.10">
    <property type="entry name" value="Jelly Rolls"/>
    <property type="match status" value="1"/>
</dbReference>
<dbReference type="InterPro" id="IPR050204">
    <property type="entry name" value="AraC_XylS_family_regulators"/>
</dbReference>
<dbReference type="InterPro" id="IPR018060">
    <property type="entry name" value="HTH_AraC"/>
</dbReference>
<dbReference type="PANTHER" id="PTHR46796">
    <property type="entry name" value="HTH-TYPE TRANSCRIPTIONAL ACTIVATOR RHAS-RELATED"/>
    <property type="match status" value="1"/>
</dbReference>
<protein>
    <submittedName>
        <fullName evidence="5">AraC family transcriptional regulator</fullName>
    </submittedName>
</protein>
<accession>A0A391P1K9</accession>
<dbReference type="InterPro" id="IPR037923">
    <property type="entry name" value="HTH-like"/>
</dbReference>
<dbReference type="GO" id="GO:0003700">
    <property type="term" value="F:DNA-binding transcription factor activity"/>
    <property type="evidence" value="ECO:0007669"/>
    <property type="project" value="InterPro"/>
</dbReference>
<dbReference type="Proteomes" id="UP000265643">
    <property type="component" value="Unassembled WGS sequence"/>
</dbReference>
<keyword evidence="6" id="KW-1185">Reference proteome</keyword>
<evidence type="ECO:0000313" key="6">
    <source>
        <dbReference type="Proteomes" id="UP000265643"/>
    </source>
</evidence>
<dbReference type="InterPro" id="IPR003313">
    <property type="entry name" value="AraC-bd"/>
</dbReference>
<keyword evidence="3" id="KW-0804">Transcription</keyword>
<name>A0A391P1K9_9FIRM</name>
<dbReference type="SUPFAM" id="SSF51215">
    <property type="entry name" value="Regulatory protein AraC"/>
    <property type="match status" value="1"/>
</dbReference>
<dbReference type="Pfam" id="PF02311">
    <property type="entry name" value="AraC_binding"/>
    <property type="match status" value="1"/>
</dbReference>
<dbReference type="InterPro" id="IPR009057">
    <property type="entry name" value="Homeodomain-like_sf"/>
</dbReference>
<keyword evidence="2" id="KW-0238">DNA-binding</keyword>
<dbReference type="Gene3D" id="1.10.10.60">
    <property type="entry name" value="Homeodomain-like"/>
    <property type="match status" value="2"/>
</dbReference>
<evidence type="ECO:0000256" key="3">
    <source>
        <dbReference type="ARBA" id="ARBA00023163"/>
    </source>
</evidence>
<dbReference type="InterPro" id="IPR014710">
    <property type="entry name" value="RmlC-like_jellyroll"/>
</dbReference>
<dbReference type="AlphaFoldDB" id="A0A391P1K9"/>
<dbReference type="SUPFAM" id="SSF46689">
    <property type="entry name" value="Homeodomain-like"/>
    <property type="match status" value="2"/>
</dbReference>
<dbReference type="Pfam" id="PF12833">
    <property type="entry name" value="HTH_18"/>
    <property type="match status" value="1"/>
</dbReference>
<dbReference type="PROSITE" id="PS01124">
    <property type="entry name" value="HTH_ARAC_FAMILY_2"/>
    <property type="match status" value="1"/>
</dbReference>
<dbReference type="GO" id="GO:0043565">
    <property type="term" value="F:sequence-specific DNA binding"/>
    <property type="evidence" value="ECO:0007669"/>
    <property type="project" value="InterPro"/>
</dbReference>
<dbReference type="SMART" id="SM00342">
    <property type="entry name" value="HTH_ARAC"/>
    <property type="match status" value="1"/>
</dbReference>
<comment type="caution">
    <text evidence="5">The sequence shown here is derived from an EMBL/GenBank/DDBJ whole genome shotgun (WGS) entry which is preliminary data.</text>
</comment>
<keyword evidence="1" id="KW-0805">Transcription regulation</keyword>
<evidence type="ECO:0000256" key="2">
    <source>
        <dbReference type="ARBA" id="ARBA00023125"/>
    </source>
</evidence>
<gene>
    <name evidence="5" type="ORF">KGMB01110_23400</name>
</gene>
<organism evidence="5 6">
    <name type="scientific">Mediterraneibacter butyricigenes</name>
    <dbReference type="NCBI Taxonomy" id="2316025"/>
    <lineage>
        <taxon>Bacteria</taxon>
        <taxon>Bacillati</taxon>
        <taxon>Bacillota</taxon>
        <taxon>Clostridia</taxon>
        <taxon>Lachnospirales</taxon>
        <taxon>Lachnospiraceae</taxon>
        <taxon>Mediterraneibacter</taxon>
    </lineage>
</organism>
<feature type="domain" description="HTH araC/xylS-type" evidence="4">
    <location>
        <begin position="178"/>
        <end position="275"/>
    </location>
</feature>
<evidence type="ECO:0000313" key="5">
    <source>
        <dbReference type="EMBL" id="GCA67904.1"/>
    </source>
</evidence>